<organism evidence="3 4">
    <name type="scientific">Listeria booriae</name>
    <dbReference type="NCBI Taxonomy" id="1552123"/>
    <lineage>
        <taxon>Bacteria</taxon>
        <taxon>Bacillati</taxon>
        <taxon>Bacillota</taxon>
        <taxon>Bacilli</taxon>
        <taxon>Bacillales</taxon>
        <taxon>Listeriaceae</taxon>
        <taxon>Listeria</taxon>
    </lineage>
</organism>
<name>A0A841Y127_9LIST</name>
<comment type="caution">
    <text evidence="3">The sequence shown here is derived from an EMBL/GenBank/DDBJ whole genome shotgun (WGS) entry which is preliminary data.</text>
</comment>
<protein>
    <submittedName>
        <fullName evidence="3">DUF5011 domain-containing protein</fullName>
    </submittedName>
</protein>
<dbReference type="AlphaFoldDB" id="A0A841Y127"/>
<keyword evidence="1" id="KW-0472">Membrane</keyword>
<feature type="transmembrane region" description="Helical" evidence="1">
    <location>
        <begin position="580"/>
        <end position="597"/>
    </location>
</feature>
<evidence type="ECO:0000259" key="2">
    <source>
        <dbReference type="PROSITE" id="PS50234"/>
    </source>
</evidence>
<dbReference type="InterPro" id="IPR013783">
    <property type="entry name" value="Ig-like_fold"/>
</dbReference>
<keyword evidence="1" id="KW-0812">Transmembrane</keyword>
<dbReference type="Gene3D" id="3.40.50.410">
    <property type="entry name" value="von Willebrand factor, type A domain"/>
    <property type="match status" value="1"/>
</dbReference>
<dbReference type="PROSITE" id="PS50234">
    <property type="entry name" value="VWFA"/>
    <property type="match status" value="1"/>
</dbReference>
<dbReference type="SMART" id="SM00327">
    <property type="entry name" value="VWA"/>
    <property type="match status" value="1"/>
</dbReference>
<dbReference type="EMBL" id="JAARPL010000002">
    <property type="protein sequence ID" value="MBC1371316.1"/>
    <property type="molecule type" value="Genomic_DNA"/>
</dbReference>
<dbReference type="Proteomes" id="UP000591929">
    <property type="component" value="Unassembled WGS sequence"/>
</dbReference>
<keyword evidence="1" id="KW-1133">Transmembrane helix</keyword>
<reference evidence="3 4" key="1">
    <citation type="submission" date="2020-03" db="EMBL/GenBank/DDBJ databases">
        <title>Soil Listeria distribution.</title>
        <authorList>
            <person name="Liao J."/>
            <person name="Wiedmann M."/>
        </authorList>
    </citation>
    <scope>NUCLEOTIDE SEQUENCE [LARGE SCALE GENOMIC DNA]</scope>
    <source>
        <strain evidence="3 4">FSL L7-1681</strain>
    </source>
</reference>
<dbReference type="RefSeq" id="WP_185376028.1">
    <property type="nucleotide sequence ID" value="NZ_JAARPL010000002.1"/>
</dbReference>
<evidence type="ECO:0000256" key="1">
    <source>
        <dbReference type="SAM" id="Phobius"/>
    </source>
</evidence>
<proteinExistence type="predicted"/>
<dbReference type="InterPro" id="IPR002035">
    <property type="entry name" value="VWF_A"/>
</dbReference>
<accession>A0A841Y127</accession>
<sequence length="602" mass="66766">MNNKLIKIISAVIVLTFLVMGVSHPLTFAAESNTHYVHTTAVHDTEDIHTIHVPITKTERTEKLDLVIVQDLSRSFKSQFPEVSNRLQEAIDLLSPLLDRVSIVGFTSIKSSEAEASSLFNDARSVHQVGNKGRPDEYYNVLLKAPLQSDKNEAKQVFKDIEANDLYGNGTPTAFGVNEALKYYMEQQQTLNNQKTLFLVVTDGFPNGDINGNALIPSRSMIQLLGPDTGILKAFDNIKNNGFHSSFAMWQDEASLKKDLTEPVYTTFQNYLEEYMPQATSSEDFYFNMTNQKNTIEDFARTTKDIVQTHLNQELLAREKINDDATYVEDSAQIIDANGIQVSIPAPYTKPDVNDNMLSWQLDALPPGKYHISFQVATPKVDAAETQIEASDHVMYVNDSFHPIDSISPIAMDSIGNNLTSQIKVLENTVDVATPGVYNITYAVNSSETADKLPLIDFGELVFHDNSTQTLHPLDYAYTENGAYTEKKVTVTVLEKAVQAPEIDVLLPDNTQKTPSTTPTPSYPPEKIIANKFPTYAAEKIIANKFPAYAAEKAISNVSTIQSAPHSRNSPSLPLLGDNANWLVGLLGIALLTGLWFKIRKP</sequence>
<gene>
    <name evidence="3" type="ORF">HB847_02960</name>
</gene>
<dbReference type="InterPro" id="IPR036465">
    <property type="entry name" value="vWFA_dom_sf"/>
</dbReference>
<dbReference type="Gene3D" id="2.60.40.10">
    <property type="entry name" value="Immunoglobulins"/>
    <property type="match status" value="1"/>
</dbReference>
<evidence type="ECO:0000313" key="4">
    <source>
        <dbReference type="Proteomes" id="UP000591929"/>
    </source>
</evidence>
<dbReference type="SUPFAM" id="SSF53300">
    <property type="entry name" value="vWA-like"/>
    <property type="match status" value="1"/>
</dbReference>
<evidence type="ECO:0000313" key="3">
    <source>
        <dbReference type="EMBL" id="MBC1371316.1"/>
    </source>
</evidence>
<feature type="domain" description="VWFA" evidence="2">
    <location>
        <begin position="65"/>
        <end position="306"/>
    </location>
</feature>